<dbReference type="RefSeq" id="WP_377912525.1">
    <property type="nucleotide sequence ID" value="NZ_JBHRZT010000020.1"/>
</dbReference>
<comment type="catalytic activity">
    <reaction evidence="9">
        <text>(R)-2-hydroxyglutarate + NAD(+) = 2-oxoglutarate + NADH + H(+)</text>
        <dbReference type="Rhea" id="RHEA:49612"/>
        <dbReference type="ChEBI" id="CHEBI:15378"/>
        <dbReference type="ChEBI" id="CHEBI:15801"/>
        <dbReference type="ChEBI" id="CHEBI:16810"/>
        <dbReference type="ChEBI" id="CHEBI:57540"/>
        <dbReference type="ChEBI" id="CHEBI:57945"/>
        <dbReference type="EC" id="1.1.1.399"/>
    </reaction>
</comment>
<dbReference type="GO" id="GO:0004617">
    <property type="term" value="F:phosphoglycerate dehydrogenase activity"/>
    <property type="evidence" value="ECO:0007669"/>
    <property type="project" value="UniProtKB-EC"/>
</dbReference>
<dbReference type="InterPro" id="IPR036291">
    <property type="entry name" value="NAD(P)-bd_dom_sf"/>
</dbReference>
<dbReference type="InterPro" id="IPR006236">
    <property type="entry name" value="PGDH"/>
</dbReference>
<dbReference type="InterPro" id="IPR045865">
    <property type="entry name" value="ACT-like_dom_sf"/>
</dbReference>
<comment type="function">
    <text evidence="1">Catalyzes the reversible oxidation of 3-phospho-D-glycerate to 3-phosphonooxypyruvate, the first step of the phosphorylated L-serine biosynthesis pathway. Also catalyzes the reversible oxidation of 2-hydroxyglutarate to 2-oxoglutarate.</text>
</comment>
<dbReference type="Pfam" id="PF01842">
    <property type="entry name" value="ACT"/>
    <property type="match status" value="1"/>
</dbReference>
<dbReference type="CDD" id="cd04902">
    <property type="entry name" value="ACT_3PGDH-xct"/>
    <property type="match status" value="1"/>
</dbReference>
<dbReference type="Pfam" id="PF02826">
    <property type="entry name" value="2-Hacid_dh_C"/>
    <property type="match status" value="1"/>
</dbReference>
<comment type="caution">
    <text evidence="13">The sequence shown here is derived from an EMBL/GenBank/DDBJ whole genome shotgun (WGS) entry which is preliminary data.</text>
</comment>
<dbReference type="InterPro" id="IPR006139">
    <property type="entry name" value="D-isomer_2_OHA_DH_cat_dom"/>
</dbReference>
<keyword evidence="5 11" id="KW-0028">Amino-acid biosynthesis</keyword>
<dbReference type="Pfam" id="PF19304">
    <property type="entry name" value="PGDH_inter"/>
    <property type="match status" value="1"/>
</dbReference>
<organism evidence="13 14">
    <name type="scientific">Bacillus songklensis</name>
    <dbReference type="NCBI Taxonomy" id="1069116"/>
    <lineage>
        <taxon>Bacteria</taxon>
        <taxon>Bacillati</taxon>
        <taxon>Bacillota</taxon>
        <taxon>Bacilli</taxon>
        <taxon>Bacillales</taxon>
        <taxon>Bacillaceae</taxon>
        <taxon>Bacillus</taxon>
    </lineage>
</organism>
<keyword evidence="6 11" id="KW-0560">Oxidoreductase</keyword>
<dbReference type="Proteomes" id="UP001595752">
    <property type="component" value="Unassembled WGS sequence"/>
</dbReference>
<dbReference type="PANTHER" id="PTHR42789:SF1">
    <property type="entry name" value="D-ISOMER SPECIFIC 2-HYDROXYACID DEHYDROGENASE FAMILY PROTEIN (AFU_ORTHOLOGUE AFUA_6G10090)"/>
    <property type="match status" value="1"/>
</dbReference>
<dbReference type="SUPFAM" id="SSF143548">
    <property type="entry name" value="Serine metabolism enzymes domain"/>
    <property type="match status" value="1"/>
</dbReference>
<dbReference type="InterPro" id="IPR029752">
    <property type="entry name" value="D-isomer_DH_CS1"/>
</dbReference>
<dbReference type="InterPro" id="IPR045626">
    <property type="entry name" value="PGDH_ASB_dom"/>
</dbReference>
<sequence length="524" mass="56967">MYRILVADAISSEGLAPLLKAENIEVIQKKVGEVEDSLHIYDALLVRSATQVTEELLTKMTNLKIVGRAGVGVDNIDADAATKRGIVVINAPNGNTISTAEHTFAMMASLVRHIPQANISVKSREWNRSAFVGTELYNKQLGIIGFGRIGSEIAKRAKAFGMKVCVFDPFLTATRAEKLGVNSVSLDSLLAAADIITVHTPLTKETKGLLNRETLAKTKKGVYLLNCARGGIIDEEALIHYLEIGHVKGAALDVFEVEPPIDNKLLDFAQVITTPHLGASTKEAQLNVAEDVAFEVLQFLEGKPVSSSINLPAISKEVFEKIYPYTTLTKQMGSIISQCMREPVQEISVTYAGTVADLETNYITRGVLAGFLKPRVDHPVNEVNASMVAKQQGITFGEKVSDDTQGYSNIVQVTVKGDHNSFTITGTYIQDYGPRIVNIQAFDIDFAPEGHLVYIQHTDKPGVIGNVGKVLGDHNVNIATMQVGRKQKGGEAIMMLSFDKQLDDNILATLQSVSEIVSIHKIEL</sequence>
<dbReference type="PANTHER" id="PTHR42789">
    <property type="entry name" value="D-ISOMER SPECIFIC 2-HYDROXYACID DEHYDROGENASE FAMILY PROTEIN (AFU_ORTHOLOGUE AFUA_6G10090)"/>
    <property type="match status" value="1"/>
</dbReference>
<evidence type="ECO:0000256" key="1">
    <source>
        <dbReference type="ARBA" id="ARBA00003800"/>
    </source>
</evidence>
<dbReference type="EMBL" id="JBHRZT010000020">
    <property type="protein sequence ID" value="MFC3882760.1"/>
    <property type="molecule type" value="Genomic_DNA"/>
</dbReference>
<dbReference type="EC" id="1.1.1.95" evidence="11"/>
<dbReference type="InterPro" id="IPR029753">
    <property type="entry name" value="D-isomer_DH_CS"/>
</dbReference>
<dbReference type="CDD" id="cd12173">
    <property type="entry name" value="PGDH_4"/>
    <property type="match status" value="1"/>
</dbReference>
<dbReference type="SUPFAM" id="SSF52283">
    <property type="entry name" value="Formate/glycerate dehydrogenase catalytic domain-like"/>
    <property type="match status" value="1"/>
</dbReference>
<dbReference type="SUPFAM" id="SSF51735">
    <property type="entry name" value="NAD(P)-binding Rossmann-fold domains"/>
    <property type="match status" value="1"/>
</dbReference>
<proteinExistence type="inferred from homology"/>
<keyword evidence="8 11" id="KW-0718">Serine biosynthesis</keyword>
<keyword evidence="14" id="KW-1185">Reference proteome</keyword>
<dbReference type="Gene3D" id="3.40.50.720">
    <property type="entry name" value="NAD(P)-binding Rossmann-like Domain"/>
    <property type="match status" value="2"/>
</dbReference>
<evidence type="ECO:0000256" key="4">
    <source>
        <dbReference type="ARBA" id="ARBA00021582"/>
    </source>
</evidence>
<gene>
    <name evidence="13" type="primary">serA</name>
    <name evidence="13" type="ORF">ACFOU2_04295</name>
</gene>
<dbReference type="InterPro" id="IPR050857">
    <property type="entry name" value="D-2-hydroxyacid_DH"/>
</dbReference>
<dbReference type="PROSITE" id="PS00671">
    <property type="entry name" value="D_2_HYDROXYACID_DH_3"/>
    <property type="match status" value="1"/>
</dbReference>
<comment type="catalytic activity">
    <reaction evidence="10 11">
        <text>(2R)-3-phosphoglycerate + NAD(+) = 3-phosphooxypyruvate + NADH + H(+)</text>
        <dbReference type="Rhea" id="RHEA:12641"/>
        <dbReference type="ChEBI" id="CHEBI:15378"/>
        <dbReference type="ChEBI" id="CHEBI:18110"/>
        <dbReference type="ChEBI" id="CHEBI:57540"/>
        <dbReference type="ChEBI" id="CHEBI:57945"/>
        <dbReference type="ChEBI" id="CHEBI:58272"/>
        <dbReference type="EC" id="1.1.1.95"/>
    </reaction>
</comment>
<comment type="pathway">
    <text evidence="2 11">Amino-acid biosynthesis; L-serine biosynthesis; L-serine from 3-phospho-D-glycerate: step 1/3.</text>
</comment>
<accession>A0ABV8AYK9</accession>
<dbReference type="PROSITE" id="PS00065">
    <property type="entry name" value="D_2_HYDROXYACID_DH_1"/>
    <property type="match status" value="1"/>
</dbReference>
<dbReference type="Gene3D" id="3.30.1330.90">
    <property type="entry name" value="D-3-phosphoglycerate dehydrogenase, domain 3"/>
    <property type="match status" value="1"/>
</dbReference>
<evidence type="ECO:0000256" key="7">
    <source>
        <dbReference type="ARBA" id="ARBA00023027"/>
    </source>
</evidence>
<evidence type="ECO:0000256" key="11">
    <source>
        <dbReference type="RuleBase" id="RU363003"/>
    </source>
</evidence>
<evidence type="ECO:0000256" key="5">
    <source>
        <dbReference type="ARBA" id="ARBA00022605"/>
    </source>
</evidence>
<dbReference type="InterPro" id="IPR029009">
    <property type="entry name" value="ASB_dom_sf"/>
</dbReference>
<reference evidence="14" key="1">
    <citation type="journal article" date="2019" name="Int. J. Syst. Evol. Microbiol.">
        <title>The Global Catalogue of Microorganisms (GCM) 10K type strain sequencing project: providing services to taxonomists for standard genome sequencing and annotation.</title>
        <authorList>
            <consortium name="The Broad Institute Genomics Platform"/>
            <consortium name="The Broad Institute Genome Sequencing Center for Infectious Disease"/>
            <person name="Wu L."/>
            <person name="Ma J."/>
        </authorList>
    </citation>
    <scope>NUCLEOTIDE SEQUENCE [LARGE SCALE GENOMIC DNA]</scope>
    <source>
        <strain evidence="14">CCUG 61889</strain>
    </source>
</reference>
<comment type="similarity">
    <text evidence="3 11">Belongs to the D-isomer specific 2-hydroxyacid dehydrogenase family.</text>
</comment>
<feature type="domain" description="ACT" evidence="12">
    <location>
        <begin position="452"/>
        <end position="524"/>
    </location>
</feature>
<dbReference type="InterPro" id="IPR006140">
    <property type="entry name" value="D-isomer_DH_NAD-bd"/>
</dbReference>
<dbReference type="Pfam" id="PF00389">
    <property type="entry name" value="2-Hacid_dh"/>
    <property type="match status" value="1"/>
</dbReference>
<evidence type="ECO:0000256" key="8">
    <source>
        <dbReference type="ARBA" id="ARBA00023299"/>
    </source>
</evidence>
<evidence type="ECO:0000256" key="6">
    <source>
        <dbReference type="ARBA" id="ARBA00023002"/>
    </source>
</evidence>
<dbReference type="InterPro" id="IPR002912">
    <property type="entry name" value="ACT_dom"/>
</dbReference>
<evidence type="ECO:0000256" key="3">
    <source>
        <dbReference type="ARBA" id="ARBA00005854"/>
    </source>
</evidence>
<keyword evidence="7 11" id="KW-0520">NAD</keyword>
<dbReference type="PROSITE" id="PS00670">
    <property type="entry name" value="D_2_HYDROXYACID_DH_2"/>
    <property type="match status" value="1"/>
</dbReference>
<evidence type="ECO:0000256" key="2">
    <source>
        <dbReference type="ARBA" id="ARBA00005216"/>
    </source>
</evidence>
<dbReference type="NCBIfam" id="TIGR01327">
    <property type="entry name" value="PGDH"/>
    <property type="match status" value="1"/>
</dbReference>
<dbReference type="Gene3D" id="3.30.70.260">
    <property type="match status" value="1"/>
</dbReference>
<evidence type="ECO:0000259" key="12">
    <source>
        <dbReference type="PROSITE" id="PS51671"/>
    </source>
</evidence>
<dbReference type="SUPFAM" id="SSF55021">
    <property type="entry name" value="ACT-like"/>
    <property type="match status" value="1"/>
</dbReference>
<evidence type="ECO:0000256" key="10">
    <source>
        <dbReference type="ARBA" id="ARBA00048731"/>
    </source>
</evidence>
<evidence type="ECO:0000313" key="14">
    <source>
        <dbReference type="Proteomes" id="UP001595752"/>
    </source>
</evidence>
<protein>
    <recommendedName>
        <fullName evidence="4 11">D-3-phosphoglycerate dehydrogenase</fullName>
        <ecNumber evidence="11">1.1.1.95</ecNumber>
    </recommendedName>
</protein>
<evidence type="ECO:0000313" key="13">
    <source>
        <dbReference type="EMBL" id="MFC3882760.1"/>
    </source>
</evidence>
<evidence type="ECO:0000256" key="9">
    <source>
        <dbReference type="ARBA" id="ARBA00048126"/>
    </source>
</evidence>
<name>A0ABV8AYK9_9BACI</name>
<dbReference type="PROSITE" id="PS51671">
    <property type="entry name" value="ACT"/>
    <property type="match status" value="1"/>
</dbReference>